<dbReference type="InterPro" id="IPR002104">
    <property type="entry name" value="Integrase_catalytic"/>
</dbReference>
<dbReference type="GO" id="GO:0006310">
    <property type="term" value="P:DNA recombination"/>
    <property type="evidence" value="ECO:0007669"/>
    <property type="project" value="UniProtKB-KW"/>
</dbReference>
<dbReference type="EMBL" id="AP021888">
    <property type="protein sequence ID" value="BBP43446.1"/>
    <property type="molecule type" value="Genomic_DNA"/>
</dbReference>
<dbReference type="InterPro" id="IPR011010">
    <property type="entry name" value="DNA_brk_join_enz"/>
</dbReference>
<dbReference type="RefSeq" id="WP_173291246.1">
    <property type="nucleotide sequence ID" value="NZ_AP021888.1"/>
</dbReference>
<reference evidence="4" key="1">
    <citation type="submission" date="2019-11" db="EMBL/GenBank/DDBJ databases">
        <title>Isolation and characterization of two novel species in the genus Thiomicrorhabdus.</title>
        <authorList>
            <person name="Mochizuki J."/>
            <person name="Kojima H."/>
            <person name="Fukui M."/>
        </authorList>
    </citation>
    <scope>NUCLEOTIDE SEQUENCE [LARGE SCALE GENOMIC DNA]</scope>
    <source>
        <strain evidence="4">AkT22</strain>
    </source>
</reference>
<dbReference type="GO" id="GO:0015074">
    <property type="term" value="P:DNA integration"/>
    <property type="evidence" value="ECO:0007669"/>
    <property type="project" value="InterPro"/>
</dbReference>
<protein>
    <recommendedName>
        <fullName evidence="2">Tyr recombinase domain-containing protein</fullName>
    </recommendedName>
</protein>
<dbReference type="GO" id="GO:0003677">
    <property type="term" value="F:DNA binding"/>
    <property type="evidence" value="ECO:0007669"/>
    <property type="project" value="InterPro"/>
</dbReference>
<keyword evidence="4" id="KW-1185">Reference proteome</keyword>
<proteinExistence type="predicted"/>
<keyword evidence="1" id="KW-0233">DNA recombination</keyword>
<organism evidence="3 4">
    <name type="scientific">Thiosulfativibrio zosterae</name>
    <dbReference type="NCBI Taxonomy" id="2675053"/>
    <lineage>
        <taxon>Bacteria</taxon>
        <taxon>Pseudomonadati</taxon>
        <taxon>Pseudomonadota</taxon>
        <taxon>Gammaproteobacteria</taxon>
        <taxon>Thiotrichales</taxon>
        <taxon>Piscirickettsiaceae</taxon>
        <taxon>Thiosulfativibrio</taxon>
    </lineage>
</organism>
<accession>A0A6F8PMY0</accession>
<evidence type="ECO:0000313" key="3">
    <source>
        <dbReference type="EMBL" id="BBP43446.1"/>
    </source>
</evidence>
<dbReference type="Pfam" id="PF00589">
    <property type="entry name" value="Phage_integrase"/>
    <property type="match status" value="1"/>
</dbReference>
<feature type="domain" description="Tyr recombinase" evidence="2">
    <location>
        <begin position="14"/>
        <end position="121"/>
    </location>
</feature>
<evidence type="ECO:0000259" key="2">
    <source>
        <dbReference type="Pfam" id="PF00589"/>
    </source>
</evidence>
<dbReference type="Gene3D" id="1.10.443.10">
    <property type="entry name" value="Intergrase catalytic core"/>
    <property type="match status" value="1"/>
</dbReference>
<evidence type="ECO:0000313" key="4">
    <source>
        <dbReference type="Proteomes" id="UP000501466"/>
    </source>
</evidence>
<dbReference type="SUPFAM" id="SSF56349">
    <property type="entry name" value="DNA breaking-rejoining enzymes"/>
    <property type="match status" value="1"/>
</dbReference>
<dbReference type="Proteomes" id="UP000501466">
    <property type="component" value="Chromosome"/>
</dbReference>
<name>A0A6F8PMY0_9GAMM</name>
<evidence type="ECO:0000256" key="1">
    <source>
        <dbReference type="ARBA" id="ARBA00023172"/>
    </source>
</evidence>
<dbReference type="InterPro" id="IPR013762">
    <property type="entry name" value="Integrase-like_cat_sf"/>
</dbReference>
<gene>
    <name evidence="3" type="ORF">THMIRHAT_11920</name>
</gene>
<sequence>MKLHLICEFKINKLRHKNEYPTTNPLSDKVIELLKCWHEQNGSPQYGYVFANPSTGKPFLRLYKPWEKIKALAQLPNELENYTLRHNFISQLVMNGANLLSIAKLATTSVEMIEQHYGHLQPDLQTRYINDFANQTDNKIIQLDKVAV</sequence>
<dbReference type="AlphaFoldDB" id="A0A6F8PMY0"/>
<dbReference type="KEGG" id="tzo:THMIRHAT_11920"/>